<evidence type="ECO:0000259" key="2">
    <source>
        <dbReference type="PROSITE" id="PS51782"/>
    </source>
</evidence>
<accession>A0A011NAA3</accession>
<reference evidence="3 4" key="1">
    <citation type="journal article" date="2014" name="Genome Announc.">
        <title>Genome Sequence of a Presumptive Mannheimia haemolytica Strain with an A1/A6-Cross-Reactive Serotype from a White-Tailed Deer (Odocoileus virginianus).</title>
        <authorList>
            <person name="Lawrence P.K."/>
            <person name="Bey R.F."/>
            <person name="Wiener B."/>
            <person name="Kittichotirat W."/>
            <person name="Bumgarner R.E."/>
        </authorList>
    </citation>
    <scope>NUCLEOTIDE SEQUENCE [LARGE SCALE GENOMIC DNA]</scope>
    <source>
        <strain evidence="3 4">PKL10</strain>
    </source>
</reference>
<dbReference type="EMBL" id="JANJ01000008">
    <property type="protein sequence ID" value="EXI61355.1"/>
    <property type="molecule type" value="Genomic_DNA"/>
</dbReference>
<dbReference type="OrthoDB" id="5677126at2"/>
<dbReference type="CDD" id="cd00118">
    <property type="entry name" value="LysM"/>
    <property type="match status" value="1"/>
</dbReference>
<comment type="caution">
    <text evidence="3">The sequence shown here is derived from an EMBL/GenBank/DDBJ whole genome shotgun (WGS) entry which is preliminary data.</text>
</comment>
<dbReference type="SUPFAM" id="SSF54106">
    <property type="entry name" value="LysM domain"/>
    <property type="match status" value="1"/>
</dbReference>
<feature type="domain" description="LysM" evidence="2">
    <location>
        <begin position="125"/>
        <end position="169"/>
    </location>
</feature>
<keyword evidence="4" id="KW-1185">Reference proteome</keyword>
<dbReference type="InterPro" id="IPR018392">
    <property type="entry name" value="LysM"/>
</dbReference>
<dbReference type="STRING" id="1122190.GCA_000621105_01918"/>
<evidence type="ECO:0000313" key="3">
    <source>
        <dbReference type="EMBL" id="EXI61355.1"/>
    </source>
</evidence>
<dbReference type="RefSeq" id="WP_042804209.1">
    <property type="nucleotide sequence ID" value="NZ_AVSP01000011.1"/>
</dbReference>
<proteinExistence type="predicted"/>
<dbReference type="PATRIC" id="fig|1450449.3.peg.2073"/>
<name>A0A011NAA3_9PAST</name>
<dbReference type="Pfam" id="PF01476">
    <property type="entry name" value="LysM"/>
    <property type="match status" value="1"/>
</dbReference>
<organism evidence="3 4">
    <name type="scientific">Mannheimia granulomatis</name>
    <dbReference type="NCBI Taxonomy" id="85402"/>
    <lineage>
        <taxon>Bacteria</taxon>
        <taxon>Pseudomonadati</taxon>
        <taxon>Pseudomonadota</taxon>
        <taxon>Gammaproteobacteria</taxon>
        <taxon>Pasteurellales</taxon>
        <taxon>Pasteurellaceae</taxon>
        <taxon>Mannheimia</taxon>
    </lineage>
</organism>
<dbReference type="PROSITE" id="PS51782">
    <property type="entry name" value="LYSM"/>
    <property type="match status" value="1"/>
</dbReference>
<sequence length="170" mass="17742">MKKSLFVLSLVSFALVGCSNNSGESTTSSVETTDANATWQSADSIQTAPMPASMSQPVVTQPSYSQPTYQAPQPISAVPAPAPMPPADNSYGGSQVETVGNCQVVRDGNNAPIYSQITKGCYTDNSYTVGKSDTLYLIGYLTGTNASHIANLNGLNAGSSLKVGQVLRVR</sequence>
<dbReference type="PROSITE" id="PS51257">
    <property type="entry name" value="PROKAR_LIPOPROTEIN"/>
    <property type="match status" value="1"/>
</dbReference>
<dbReference type="AlphaFoldDB" id="A0A011NAA3"/>
<gene>
    <name evidence="3" type="ORF">AK33_10405</name>
</gene>
<feature type="chain" id="PRO_5001462262" description="LysM domain-containing protein" evidence="1">
    <location>
        <begin position="24"/>
        <end position="170"/>
    </location>
</feature>
<keyword evidence="1" id="KW-0732">Signal</keyword>
<dbReference type="InterPro" id="IPR036779">
    <property type="entry name" value="LysM_dom_sf"/>
</dbReference>
<evidence type="ECO:0000313" key="4">
    <source>
        <dbReference type="Proteomes" id="UP000054123"/>
    </source>
</evidence>
<evidence type="ECO:0000256" key="1">
    <source>
        <dbReference type="SAM" id="SignalP"/>
    </source>
</evidence>
<dbReference type="Gene3D" id="3.10.350.10">
    <property type="entry name" value="LysM domain"/>
    <property type="match status" value="1"/>
</dbReference>
<protein>
    <recommendedName>
        <fullName evidence="2">LysM domain-containing protein</fullName>
    </recommendedName>
</protein>
<dbReference type="Proteomes" id="UP000054123">
    <property type="component" value="Unassembled WGS sequence"/>
</dbReference>
<feature type="signal peptide" evidence="1">
    <location>
        <begin position="1"/>
        <end position="23"/>
    </location>
</feature>
<dbReference type="SMART" id="SM00257">
    <property type="entry name" value="LysM"/>
    <property type="match status" value="1"/>
</dbReference>